<dbReference type="AlphaFoldDB" id="A0A7J6QE36"/>
<comment type="caution">
    <text evidence="2">The sequence shown here is derived from an EMBL/GenBank/DDBJ whole genome shotgun (WGS) entry which is preliminary data.</text>
</comment>
<feature type="chain" id="PRO_5029608405" evidence="1">
    <location>
        <begin position="22"/>
        <end position="240"/>
    </location>
</feature>
<reference evidence="2 3" key="1">
    <citation type="submission" date="2020-04" db="EMBL/GenBank/DDBJ databases">
        <title>Perkinsus olseni comparative genomics.</title>
        <authorList>
            <person name="Bogema D.R."/>
        </authorList>
    </citation>
    <scope>NUCLEOTIDE SEQUENCE [LARGE SCALE GENOMIC DNA]</scope>
    <source>
        <strain evidence="2 3">ATCC PRA-207</strain>
    </source>
</reference>
<feature type="signal peptide" evidence="1">
    <location>
        <begin position="1"/>
        <end position="21"/>
    </location>
</feature>
<proteinExistence type="predicted"/>
<gene>
    <name evidence="2" type="ORF">FOZ63_029763</name>
</gene>
<feature type="non-terminal residue" evidence="2">
    <location>
        <position position="240"/>
    </location>
</feature>
<name>A0A7J6QE36_PEROL</name>
<organism evidence="2 3">
    <name type="scientific">Perkinsus olseni</name>
    <name type="common">Perkinsus atlanticus</name>
    <dbReference type="NCBI Taxonomy" id="32597"/>
    <lineage>
        <taxon>Eukaryota</taxon>
        <taxon>Sar</taxon>
        <taxon>Alveolata</taxon>
        <taxon>Perkinsozoa</taxon>
        <taxon>Perkinsea</taxon>
        <taxon>Perkinsida</taxon>
        <taxon>Perkinsidae</taxon>
        <taxon>Perkinsus</taxon>
    </lineage>
</organism>
<keyword evidence="1" id="KW-0732">Signal</keyword>
<accession>A0A7J6QE36</accession>
<sequence length="240" mass="26301">MVKPAATWFVIATLALVTTSAQPVGDYSASTSTLKMRASVSDGSLIWEFERRAGPKVSITIEFPLEGDSDEYTVDYPDFGLFESLFTSAFPEVQMQDGDLTDLAQYSLISFKTALAGEELIFFREALPLRAGIYVYDQGDSFRLTLRITPASVFMTFRCPDASRGKRFSDLTVGGATNIQFLPGGDADYARFIRGVAENCPGSDLPTGGTPSFFVFSATPNRVYLQLEGLRTKTLALDRI</sequence>
<evidence type="ECO:0000313" key="3">
    <source>
        <dbReference type="Proteomes" id="UP000553632"/>
    </source>
</evidence>
<dbReference type="Proteomes" id="UP000553632">
    <property type="component" value="Unassembled WGS sequence"/>
</dbReference>
<dbReference type="EMBL" id="JABANO010033574">
    <property type="protein sequence ID" value="KAF4706603.1"/>
    <property type="molecule type" value="Genomic_DNA"/>
</dbReference>
<evidence type="ECO:0000313" key="2">
    <source>
        <dbReference type="EMBL" id="KAF4706603.1"/>
    </source>
</evidence>
<evidence type="ECO:0000256" key="1">
    <source>
        <dbReference type="SAM" id="SignalP"/>
    </source>
</evidence>
<protein>
    <submittedName>
        <fullName evidence="2">Uncharacterized protein</fullName>
    </submittedName>
</protein>
<keyword evidence="3" id="KW-1185">Reference proteome</keyword>